<proteinExistence type="predicted"/>
<comment type="caution">
    <text evidence="1">The sequence shown here is derived from an EMBL/GenBank/DDBJ whole genome shotgun (WGS) entry which is preliminary data.</text>
</comment>
<evidence type="ECO:0000313" key="1">
    <source>
        <dbReference type="EMBL" id="KAJ9099984.1"/>
    </source>
</evidence>
<protein>
    <submittedName>
        <fullName evidence="1">Uncharacterized protein</fullName>
    </submittedName>
</protein>
<dbReference type="EMBL" id="JASBWR010000067">
    <property type="protein sequence ID" value="KAJ9099984.1"/>
    <property type="molecule type" value="Genomic_DNA"/>
</dbReference>
<organism evidence="1 2">
    <name type="scientific">Naganishia cerealis</name>
    <dbReference type="NCBI Taxonomy" id="610337"/>
    <lineage>
        <taxon>Eukaryota</taxon>
        <taxon>Fungi</taxon>
        <taxon>Dikarya</taxon>
        <taxon>Basidiomycota</taxon>
        <taxon>Agaricomycotina</taxon>
        <taxon>Tremellomycetes</taxon>
        <taxon>Filobasidiales</taxon>
        <taxon>Filobasidiaceae</taxon>
        <taxon>Naganishia</taxon>
    </lineage>
</organism>
<evidence type="ECO:0000313" key="2">
    <source>
        <dbReference type="Proteomes" id="UP001241377"/>
    </source>
</evidence>
<dbReference type="Proteomes" id="UP001241377">
    <property type="component" value="Unassembled WGS sequence"/>
</dbReference>
<gene>
    <name evidence="1" type="ORF">QFC19_005801</name>
</gene>
<reference evidence="1" key="1">
    <citation type="submission" date="2023-04" db="EMBL/GenBank/DDBJ databases">
        <title>Draft Genome sequencing of Naganishia species isolated from polar environments using Oxford Nanopore Technology.</title>
        <authorList>
            <person name="Leo P."/>
            <person name="Venkateswaran K."/>
        </authorList>
    </citation>
    <scope>NUCLEOTIDE SEQUENCE</scope>
    <source>
        <strain evidence="1">MNA-CCFEE 5261</strain>
    </source>
</reference>
<name>A0ACC2VKP1_9TREE</name>
<accession>A0ACC2VKP1</accession>
<sequence length="81" mass="9082">MARFSSGQMVLLDVDHEQDATQAGPSSSTQQSRPAELEMPRGTAKASSRYEPPIPDAEEYALSDFDHEEGYRRSSKHGRWI</sequence>
<keyword evidence="2" id="KW-1185">Reference proteome</keyword>